<dbReference type="SUPFAM" id="SSF48452">
    <property type="entry name" value="TPR-like"/>
    <property type="match status" value="2"/>
</dbReference>
<accession>A0A7G9L445</accession>
<name>A0A7G9L445_9SPHN</name>
<dbReference type="RefSeq" id="WP_187480349.1">
    <property type="nucleotide sequence ID" value="NZ_CP060697.1"/>
</dbReference>
<dbReference type="EMBL" id="CP060697">
    <property type="protein sequence ID" value="QNM83394.1"/>
    <property type="molecule type" value="Genomic_DNA"/>
</dbReference>
<dbReference type="AlphaFoldDB" id="A0A7G9L445"/>
<dbReference type="PANTHER" id="PTHR12558:SF13">
    <property type="entry name" value="CELL DIVISION CYCLE PROTEIN 27 HOMOLOG"/>
    <property type="match status" value="1"/>
</dbReference>
<dbReference type="KEGG" id="ssau:H8M03_03370"/>
<keyword evidence="3" id="KW-1185">Reference proteome</keyword>
<dbReference type="InterPro" id="IPR011990">
    <property type="entry name" value="TPR-like_helical_dom_sf"/>
</dbReference>
<reference evidence="2 3" key="1">
    <citation type="submission" date="2020-08" db="EMBL/GenBank/DDBJ databases">
        <title>Sphingomonas sp. sand1-3 16S ribosomal RNA gene Genome sequencing and assembly.</title>
        <authorList>
            <person name="Kang M."/>
        </authorList>
    </citation>
    <scope>NUCLEOTIDE SEQUENCE [LARGE SCALE GENOMIC DNA]</scope>
    <source>
        <strain evidence="3">sand1-3</strain>
    </source>
</reference>
<dbReference type="PANTHER" id="PTHR12558">
    <property type="entry name" value="CELL DIVISION CYCLE 16,23,27"/>
    <property type="match status" value="1"/>
</dbReference>
<dbReference type="InterPro" id="IPR019734">
    <property type="entry name" value="TPR_rpt"/>
</dbReference>
<dbReference type="PROSITE" id="PS50005">
    <property type="entry name" value="TPR"/>
    <property type="match status" value="1"/>
</dbReference>
<evidence type="ECO:0000313" key="3">
    <source>
        <dbReference type="Proteomes" id="UP000515861"/>
    </source>
</evidence>
<dbReference type="SMART" id="SM00028">
    <property type="entry name" value="TPR"/>
    <property type="match status" value="5"/>
</dbReference>
<evidence type="ECO:0000313" key="2">
    <source>
        <dbReference type="EMBL" id="QNM83394.1"/>
    </source>
</evidence>
<protein>
    <submittedName>
        <fullName evidence="2">Tetratricopeptide repeat protein</fullName>
    </submittedName>
</protein>
<dbReference type="Pfam" id="PF14559">
    <property type="entry name" value="TPR_19"/>
    <property type="match status" value="1"/>
</dbReference>
<gene>
    <name evidence="2" type="ORF">H8M03_03370</name>
</gene>
<feature type="repeat" description="TPR" evidence="1">
    <location>
        <begin position="442"/>
        <end position="475"/>
    </location>
</feature>
<evidence type="ECO:0000256" key="1">
    <source>
        <dbReference type="PROSITE-ProRule" id="PRU00339"/>
    </source>
</evidence>
<dbReference type="Pfam" id="PF13181">
    <property type="entry name" value="TPR_8"/>
    <property type="match status" value="1"/>
</dbReference>
<organism evidence="2 3">
    <name type="scientific">Sphingomonas sabuli</name>
    <dbReference type="NCBI Taxonomy" id="2764186"/>
    <lineage>
        <taxon>Bacteria</taxon>
        <taxon>Pseudomonadati</taxon>
        <taxon>Pseudomonadota</taxon>
        <taxon>Alphaproteobacteria</taxon>
        <taxon>Sphingomonadales</taxon>
        <taxon>Sphingomonadaceae</taxon>
        <taxon>Sphingomonas</taxon>
    </lineage>
</organism>
<dbReference type="Proteomes" id="UP000515861">
    <property type="component" value="Chromosome"/>
</dbReference>
<dbReference type="Pfam" id="PF13432">
    <property type="entry name" value="TPR_16"/>
    <property type="match status" value="2"/>
</dbReference>
<dbReference type="Gene3D" id="1.25.40.10">
    <property type="entry name" value="Tetratricopeptide repeat domain"/>
    <property type="match status" value="1"/>
</dbReference>
<keyword evidence="1" id="KW-0802">TPR repeat</keyword>
<proteinExistence type="predicted"/>
<sequence>MRGISDPAKAYIEARAASISGRPAQAAEILATLAEGSANPDLRDRAVYEAMSAGDMKLALRLLKTSPRPAASFNAKLLLVAEALKERRDAEAIRLLGPDVGGPDLSFWTPLVRAWNAAERKDTTGALTILSEVPANSALKSFVDEQAAFMLLRMGRPSDAPPYVERALSNAGPREYRLRLVLAEAYRSAGDEQHAIELIDKLPENAALLRRSLQQGRLKPLAINSSATAFADQLLALAMEIRRSPRAATPPLLMVQVARYAAPQNSATTILLGSLLGEEGRIDDALAALRSVPADDPLKPEAIDSESRALLEEERLDEALALAQSAVARPGATGDDFARLGDVYGELERHDEAAAAYAQAIERLSQAGNSRLWPLLLLRGSELEKAGRWPESKAVLNAAVAMAPNEPLILNFLGYSKLEHGEDLDAAEALVRKASELAPDNASITDSLGWALYKRGRYDEAIDILQSAAIADPVQAEIHEHLGDALYAAGRRFEARFAWEAALATAAEADVTRIRSKIATGLTQATAAR</sequence>